<dbReference type="Proteomes" id="UP000807769">
    <property type="component" value="Unassembled WGS sequence"/>
</dbReference>
<dbReference type="AlphaFoldDB" id="A0A9P7JIE4"/>
<name>A0A9P7JIE4_9AGAM</name>
<evidence type="ECO:0000313" key="3">
    <source>
        <dbReference type="Proteomes" id="UP000807769"/>
    </source>
</evidence>
<reference evidence="2" key="1">
    <citation type="journal article" date="2020" name="New Phytol.">
        <title>Comparative genomics reveals dynamic genome evolution in host specialist ectomycorrhizal fungi.</title>
        <authorList>
            <person name="Lofgren L.A."/>
            <person name="Nguyen N.H."/>
            <person name="Vilgalys R."/>
            <person name="Ruytinx J."/>
            <person name="Liao H.L."/>
            <person name="Branco S."/>
            <person name="Kuo A."/>
            <person name="LaButti K."/>
            <person name="Lipzen A."/>
            <person name="Andreopoulos W."/>
            <person name="Pangilinan J."/>
            <person name="Riley R."/>
            <person name="Hundley H."/>
            <person name="Na H."/>
            <person name="Barry K."/>
            <person name="Grigoriev I.V."/>
            <person name="Stajich J.E."/>
            <person name="Kennedy P.G."/>
        </authorList>
    </citation>
    <scope>NUCLEOTIDE SEQUENCE</scope>
    <source>
        <strain evidence="2">MN1</strain>
    </source>
</reference>
<keyword evidence="3" id="KW-1185">Reference proteome</keyword>
<feature type="region of interest" description="Disordered" evidence="1">
    <location>
        <begin position="184"/>
        <end position="226"/>
    </location>
</feature>
<sequence length="281" mass="31269">MPLGIMVSICALMHFHYLMQSPHIDNDNLAHISAALDEFHVNKHAIITAGVHQGKGSTAIDNWHIPKIELMQSIVPSIHSSGMIGQWSADATEHAHIMEVKDPARSTNNNNYDLQIYVTELQVPLHKIHYWDDRLHRKFTTTGKNDLVHLYDKDQCQWNWPLPKSYHDQVEQWLLTGNGSLASGDGQEQSVMASVESESGGRGSLSGSLPLEEEPTSGSQPVDNDNNTPLPLFEGVFVMFFNVICFTLAQKVPKIVQETNPVPCLWSAGNATCHVKDEEVA</sequence>
<dbReference type="OrthoDB" id="3232986at2759"/>
<dbReference type="RefSeq" id="XP_041197994.1">
    <property type="nucleotide sequence ID" value="XM_041332458.1"/>
</dbReference>
<protein>
    <submittedName>
        <fullName evidence="2">Uncharacterized protein</fullName>
    </submittedName>
</protein>
<dbReference type="EMBL" id="JABBWG010000004">
    <property type="protein sequence ID" value="KAG1823934.1"/>
    <property type="molecule type" value="Genomic_DNA"/>
</dbReference>
<feature type="compositionally biased region" description="Polar residues" evidence="1">
    <location>
        <begin position="216"/>
        <end position="226"/>
    </location>
</feature>
<gene>
    <name evidence="2" type="ORF">BJ212DRAFT_1296451</name>
</gene>
<accession>A0A9P7JIE4</accession>
<dbReference type="GeneID" id="64626475"/>
<organism evidence="2 3">
    <name type="scientific">Suillus subaureus</name>
    <dbReference type="NCBI Taxonomy" id="48587"/>
    <lineage>
        <taxon>Eukaryota</taxon>
        <taxon>Fungi</taxon>
        <taxon>Dikarya</taxon>
        <taxon>Basidiomycota</taxon>
        <taxon>Agaricomycotina</taxon>
        <taxon>Agaricomycetes</taxon>
        <taxon>Agaricomycetidae</taxon>
        <taxon>Boletales</taxon>
        <taxon>Suillineae</taxon>
        <taxon>Suillaceae</taxon>
        <taxon>Suillus</taxon>
    </lineage>
</organism>
<comment type="caution">
    <text evidence="2">The sequence shown here is derived from an EMBL/GenBank/DDBJ whole genome shotgun (WGS) entry which is preliminary data.</text>
</comment>
<proteinExistence type="predicted"/>
<evidence type="ECO:0000313" key="2">
    <source>
        <dbReference type="EMBL" id="KAG1823934.1"/>
    </source>
</evidence>
<evidence type="ECO:0000256" key="1">
    <source>
        <dbReference type="SAM" id="MobiDB-lite"/>
    </source>
</evidence>